<protein>
    <submittedName>
        <fullName evidence="1">Head-tail adaptor protein</fullName>
    </submittedName>
</protein>
<dbReference type="EMBL" id="JAOQJE010000004">
    <property type="protein sequence ID" value="MCU6788596.1"/>
    <property type="molecule type" value="Genomic_DNA"/>
</dbReference>
<keyword evidence="2" id="KW-1185">Reference proteome</keyword>
<sequence length="118" mass="13509">MAVQAGDLRERAAVYRAAPVTDENNETDYAYQPLRTIWANVTPTSGRTENLPGEAERAEITHKVTIREASLPEICRGMYFVVRGLRLDVLYWYPIYNRRGWLEIFCRMVQGEVQADGA</sequence>
<dbReference type="InterPro" id="IPR008767">
    <property type="entry name" value="Phage_SPP1_head-tail_adaptor"/>
</dbReference>
<accession>A0ABT2U1U6</accession>
<name>A0ABT2U1U6_9FIRM</name>
<dbReference type="InterPro" id="IPR038666">
    <property type="entry name" value="SSP1_head-tail_sf"/>
</dbReference>
<comment type="caution">
    <text evidence="1">The sequence shown here is derived from an EMBL/GenBank/DDBJ whole genome shotgun (WGS) entry which is preliminary data.</text>
</comment>
<proteinExistence type="predicted"/>
<evidence type="ECO:0000313" key="1">
    <source>
        <dbReference type="EMBL" id="MCU6788596.1"/>
    </source>
</evidence>
<dbReference type="RefSeq" id="WP_262563948.1">
    <property type="nucleotide sequence ID" value="NZ_JAOQJE010000004.1"/>
</dbReference>
<dbReference type="Gene3D" id="2.40.10.270">
    <property type="entry name" value="Bacteriophage SPP1 head-tail adaptor protein"/>
    <property type="match status" value="1"/>
</dbReference>
<reference evidence="1 2" key="1">
    <citation type="journal article" date="2021" name="ISME Commun">
        <title>Automated analysis of genomic sequences facilitates high-throughput and comprehensive description of bacteria.</title>
        <authorList>
            <person name="Hitch T.C.A."/>
        </authorList>
    </citation>
    <scope>NUCLEOTIDE SEQUENCE [LARGE SCALE GENOMIC DNA]</scope>
    <source>
        <strain evidence="1 2">Sanger_34</strain>
    </source>
</reference>
<gene>
    <name evidence="1" type="ORF">OCV66_05755</name>
</gene>
<organism evidence="1 2">
    <name type="scientific">Agathobaculum ammoniilyticum</name>
    <dbReference type="NCBI Taxonomy" id="2981778"/>
    <lineage>
        <taxon>Bacteria</taxon>
        <taxon>Bacillati</taxon>
        <taxon>Bacillota</taxon>
        <taxon>Clostridia</taxon>
        <taxon>Eubacteriales</taxon>
        <taxon>Butyricicoccaceae</taxon>
        <taxon>Agathobaculum</taxon>
    </lineage>
</organism>
<evidence type="ECO:0000313" key="2">
    <source>
        <dbReference type="Proteomes" id="UP001652397"/>
    </source>
</evidence>
<dbReference type="Proteomes" id="UP001652397">
    <property type="component" value="Unassembled WGS sequence"/>
</dbReference>
<dbReference type="Pfam" id="PF05521">
    <property type="entry name" value="Phage_HCP"/>
    <property type="match status" value="1"/>
</dbReference>